<dbReference type="GeneID" id="89979878"/>
<protein>
    <recommendedName>
        <fullName evidence="6">PNPLA domain-containing protein</fullName>
    </recommendedName>
</protein>
<feature type="short sequence motif" description="DGA/G" evidence="4">
    <location>
        <begin position="209"/>
        <end position="211"/>
    </location>
</feature>
<dbReference type="GO" id="GO:0047499">
    <property type="term" value="F:calcium-independent phospholipase A2 activity"/>
    <property type="evidence" value="ECO:0007669"/>
    <property type="project" value="TreeGrafter"/>
</dbReference>
<evidence type="ECO:0000256" key="1">
    <source>
        <dbReference type="ARBA" id="ARBA00022801"/>
    </source>
</evidence>
<dbReference type="GO" id="GO:0046486">
    <property type="term" value="P:glycerolipid metabolic process"/>
    <property type="evidence" value="ECO:0007669"/>
    <property type="project" value="UniProtKB-ARBA"/>
</dbReference>
<dbReference type="PANTHER" id="PTHR24185">
    <property type="entry name" value="CALCIUM-INDEPENDENT PHOSPHOLIPASE A2-GAMMA"/>
    <property type="match status" value="1"/>
</dbReference>
<dbReference type="Pfam" id="PF01734">
    <property type="entry name" value="Patatin"/>
    <property type="match status" value="1"/>
</dbReference>
<dbReference type="AlphaFoldDB" id="A0AAV9NGT5"/>
<keyword evidence="1 4" id="KW-0378">Hydrolase</keyword>
<evidence type="ECO:0000259" key="6">
    <source>
        <dbReference type="PROSITE" id="PS51635"/>
    </source>
</evidence>
<keyword evidence="2 4" id="KW-0442">Lipid degradation</keyword>
<keyword evidence="3 4" id="KW-0443">Lipid metabolism</keyword>
<feature type="compositionally biased region" description="Polar residues" evidence="5">
    <location>
        <begin position="461"/>
        <end position="471"/>
    </location>
</feature>
<feature type="region of interest" description="Disordered" evidence="5">
    <location>
        <begin position="461"/>
        <end position="514"/>
    </location>
</feature>
<evidence type="ECO:0000256" key="2">
    <source>
        <dbReference type="ARBA" id="ARBA00022963"/>
    </source>
</evidence>
<dbReference type="Gene3D" id="3.40.1090.10">
    <property type="entry name" value="Cytosolic phospholipase A2 catalytic domain"/>
    <property type="match status" value="1"/>
</dbReference>
<feature type="short sequence motif" description="GXSXG" evidence="4">
    <location>
        <begin position="62"/>
        <end position="66"/>
    </location>
</feature>
<evidence type="ECO:0000313" key="8">
    <source>
        <dbReference type="Proteomes" id="UP001358417"/>
    </source>
</evidence>
<dbReference type="GO" id="GO:0016042">
    <property type="term" value="P:lipid catabolic process"/>
    <property type="evidence" value="ECO:0007669"/>
    <property type="project" value="UniProtKB-UniRule"/>
</dbReference>
<reference evidence="7 8" key="1">
    <citation type="submission" date="2023-08" db="EMBL/GenBank/DDBJ databases">
        <title>Black Yeasts Isolated from many extreme environments.</title>
        <authorList>
            <person name="Coleine C."/>
            <person name="Stajich J.E."/>
            <person name="Selbmann L."/>
        </authorList>
    </citation>
    <scope>NUCLEOTIDE SEQUENCE [LARGE SCALE GENOMIC DNA]</scope>
    <source>
        <strain evidence="7 8">CCFEE 5792</strain>
    </source>
</reference>
<dbReference type="RefSeq" id="XP_064708845.1">
    <property type="nucleotide sequence ID" value="XM_064855256.1"/>
</dbReference>
<dbReference type="GO" id="GO:0016020">
    <property type="term" value="C:membrane"/>
    <property type="evidence" value="ECO:0007669"/>
    <property type="project" value="TreeGrafter"/>
</dbReference>
<evidence type="ECO:0000313" key="7">
    <source>
        <dbReference type="EMBL" id="KAK5057727.1"/>
    </source>
</evidence>
<gene>
    <name evidence="7" type="ORF">LTR84_011728</name>
</gene>
<organism evidence="7 8">
    <name type="scientific">Exophiala bonariae</name>
    <dbReference type="NCBI Taxonomy" id="1690606"/>
    <lineage>
        <taxon>Eukaryota</taxon>
        <taxon>Fungi</taxon>
        <taxon>Dikarya</taxon>
        <taxon>Ascomycota</taxon>
        <taxon>Pezizomycotina</taxon>
        <taxon>Eurotiomycetes</taxon>
        <taxon>Chaetothyriomycetidae</taxon>
        <taxon>Chaetothyriales</taxon>
        <taxon>Herpotrichiellaceae</taxon>
        <taxon>Exophiala</taxon>
    </lineage>
</organism>
<feature type="compositionally biased region" description="Pro residues" evidence="5">
    <location>
        <begin position="430"/>
        <end position="440"/>
    </location>
</feature>
<sequence>MQTMSRPVAMVSLDGGGVRGISSLLILERLLELVTQHLVDRGILADDHPILDPQDIFDFAVGTSTGGLIALMLVKLDMAVKECLEQYQSLSKQIFQKERPLWRRLFGSDISKYSASRLQTAVEGLLSRKSLPPELAIRQSSQNNTMQGSVLSHEIPSLETRFFCTNECCGPYQLNMMNSDLQLRYAARATSAAPSYFKPMTIQGRQFVDGGYGETNNPSWAAWLHYKQNHNLTSDRTLVMINIGTGTCSKFDLNSQKQRRPFWTKFIPNGIVSALGLMADLSKMATESEGPTSRLWYIADNNPEQLFLERFSADTGIDTIKLDDWQAATSSDRPSVIATKTDAYLQKPEVLDRLERAARALADVYIYHQAVLRGEECEMAFVANRQPQSFYEVATTTMPTESSVAGHNPLSCRISSNRTPSLVLPTEPTQSPPSSPPRTPKPARAIKNLSISIEHTSSLLQGQGEQFSDVQKSSHPSSPPSGPMRLNSRQPRRSLTYPLLLPSDRPWNDDGDDD</sequence>
<dbReference type="PANTHER" id="PTHR24185:SF1">
    <property type="entry name" value="CALCIUM-INDEPENDENT PHOSPHOLIPASE A2-GAMMA"/>
    <property type="match status" value="1"/>
</dbReference>
<feature type="active site" description="Proton acceptor" evidence="4">
    <location>
        <position position="209"/>
    </location>
</feature>
<feature type="domain" description="PNPLA" evidence="6">
    <location>
        <begin position="11"/>
        <end position="223"/>
    </location>
</feature>
<feature type="region of interest" description="Disordered" evidence="5">
    <location>
        <begin position="401"/>
        <end position="443"/>
    </location>
</feature>
<accession>A0AAV9NGT5</accession>
<comment type="caution">
    <text evidence="7">The sequence shown here is derived from an EMBL/GenBank/DDBJ whole genome shotgun (WGS) entry which is preliminary data.</text>
</comment>
<dbReference type="InterPro" id="IPR016035">
    <property type="entry name" value="Acyl_Trfase/lysoPLipase"/>
</dbReference>
<dbReference type="GO" id="GO:0019369">
    <property type="term" value="P:arachidonate metabolic process"/>
    <property type="evidence" value="ECO:0007669"/>
    <property type="project" value="TreeGrafter"/>
</dbReference>
<evidence type="ECO:0000256" key="5">
    <source>
        <dbReference type="SAM" id="MobiDB-lite"/>
    </source>
</evidence>
<keyword evidence="8" id="KW-1185">Reference proteome</keyword>
<evidence type="ECO:0000256" key="4">
    <source>
        <dbReference type="PROSITE-ProRule" id="PRU01161"/>
    </source>
</evidence>
<dbReference type="InterPro" id="IPR002641">
    <property type="entry name" value="PNPLA_dom"/>
</dbReference>
<feature type="short sequence motif" description="GXGXXG" evidence="4">
    <location>
        <begin position="15"/>
        <end position="20"/>
    </location>
</feature>
<dbReference type="PROSITE" id="PS51635">
    <property type="entry name" value="PNPLA"/>
    <property type="match status" value="1"/>
</dbReference>
<proteinExistence type="predicted"/>
<dbReference type="SUPFAM" id="SSF52151">
    <property type="entry name" value="FabD/lysophospholipase-like"/>
    <property type="match status" value="1"/>
</dbReference>
<feature type="active site" description="Nucleophile" evidence="4">
    <location>
        <position position="64"/>
    </location>
</feature>
<dbReference type="EMBL" id="JAVRRD010000006">
    <property type="protein sequence ID" value="KAK5057727.1"/>
    <property type="molecule type" value="Genomic_DNA"/>
</dbReference>
<evidence type="ECO:0000256" key="3">
    <source>
        <dbReference type="ARBA" id="ARBA00023098"/>
    </source>
</evidence>
<name>A0AAV9NGT5_9EURO</name>
<dbReference type="Proteomes" id="UP001358417">
    <property type="component" value="Unassembled WGS sequence"/>
</dbReference>